<dbReference type="RefSeq" id="WP_404545492.1">
    <property type="nucleotide sequence ID" value="NZ_JADIKJ010000003.1"/>
</dbReference>
<comment type="caution">
    <text evidence="2">The sequence shown here is derived from an EMBL/GenBank/DDBJ whole genome shotgun (WGS) entry which is preliminary data.</text>
</comment>
<gene>
    <name evidence="2" type="ORF">ISP15_04295</name>
</gene>
<organism evidence="2 3">
    <name type="scientific">Dyella jejuensis</name>
    <dbReference type="NCBI Taxonomy" id="1432009"/>
    <lineage>
        <taxon>Bacteria</taxon>
        <taxon>Pseudomonadati</taxon>
        <taxon>Pseudomonadota</taxon>
        <taxon>Gammaproteobacteria</taxon>
        <taxon>Lysobacterales</taxon>
        <taxon>Rhodanobacteraceae</taxon>
        <taxon>Dyella</taxon>
    </lineage>
</organism>
<keyword evidence="1" id="KW-0472">Membrane</keyword>
<reference evidence="2 3" key="1">
    <citation type="submission" date="2020-10" db="EMBL/GenBank/DDBJ databases">
        <title>Phylogeny of dyella-like bacteria.</title>
        <authorList>
            <person name="Fu J."/>
        </authorList>
    </citation>
    <scope>NUCLEOTIDE SEQUENCE [LARGE SCALE GENOMIC DNA]</scope>
    <source>
        <strain evidence="2 3">JP1</strain>
    </source>
</reference>
<evidence type="ECO:0000313" key="3">
    <source>
        <dbReference type="Proteomes" id="UP001620461"/>
    </source>
</evidence>
<proteinExistence type="predicted"/>
<keyword evidence="1" id="KW-1133">Transmembrane helix</keyword>
<keyword evidence="3" id="KW-1185">Reference proteome</keyword>
<protein>
    <submittedName>
        <fullName evidence="2">Uncharacterized protein</fullName>
    </submittedName>
</protein>
<dbReference type="Proteomes" id="UP001620461">
    <property type="component" value="Unassembled WGS sequence"/>
</dbReference>
<sequence length="85" mass="9919">MRPEATDVDRRSRLLALALLWLLAGGLLLTSTLVPAHTELLGWAPLFWLLWAPLAVALTLQPDLFRQLWRLRRPRRRNAHPLIWH</sequence>
<accession>A0ABW8JGY2</accession>
<name>A0ABW8JGY2_9GAMM</name>
<evidence type="ECO:0000313" key="2">
    <source>
        <dbReference type="EMBL" id="MFK2899546.1"/>
    </source>
</evidence>
<dbReference type="EMBL" id="JADIKJ010000003">
    <property type="protein sequence ID" value="MFK2899546.1"/>
    <property type="molecule type" value="Genomic_DNA"/>
</dbReference>
<evidence type="ECO:0000256" key="1">
    <source>
        <dbReference type="SAM" id="Phobius"/>
    </source>
</evidence>
<keyword evidence="1" id="KW-0812">Transmembrane</keyword>
<feature type="transmembrane region" description="Helical" evidence="1">
    <location>
        <begin position="46"/>
        <end position="65"/>
    </location>
</feature>